<dbReference type="EMBL" id="JACRTJ010000017">
    <property type="protein sequence ID" value="MBC8599123.1"/>
    <property type="molecule type" value="Genomic_DNA"/>
</dbReference>
<sequence length="279" mass="30914">MHKRLYTSLTAVTALVLSVVLMVPAFGAVKEQAVDTILLEPETLWEDEVPVDLSWKTQQDKGRWIDEMGIAGDSKSLILVINNLEMESSEEIPVQTRNGKRAQSSSRELAGNSRLFYYSRCADGGWREVFAVNCYISGGSGEDEDIYGVYRLDSAFGLESDPGSLVSYRQLSQKDYWITDPEDEDFGAIYTAGEEGPGTKEAVRLGEMKAFSNYGMILKPETEGDAYPALVVNCQQASTEDDTFSGIQLSQSHVRMLIQSIDQDTRIMIAGEVEDLEGM</sequence>
<gene>
    <name evidence="1" type="ORF">H8708_07760</name>
</gene>
<accession>A0ABR7NSM1</accession>
<protein>
    <submittedName>
        <fullName evidence="1">Uncharacterized protein</fullName>
    </submittedName>
</protein>
<dbReference type="Proteomes" id="UP000647491">
    <property type="component" value="Unassembled WGS sequence"/>
</dbReference>
<proteinExistence type="predicted"/>
<comment type="caution">
    <text evidence="1">The sequence shown here is derived from an EMBL/GenBank/DDBJ whole genome shotgun (WGS) entry which is preliminary data.</text>
</comment>
<evidence type="ECO:0000313" key="1">
    <source>
        <dbReference type="EMBL" id="MBC8599123.1"/>
    </source>
</evidence>
<organism evidence="1 2">
    <name type="scientific">Enterocloster hominis</name>
    <name type="common">ex Liu et al. 2021</name>
    <dbReference type="NCBI Taxonomy" id="2763663"/>
    <lineage>
        <taxon>Bacteria</taxon>
        <taxon>Bacillati</taxon>
        <taxon>Bacillota</taxon>
        <taxon>Clostridia</taxon>
        <taxon>Lachnospirales</taxon>
        <taxon>Lachnospiraceae</taxon>
        <taxon>Enterocloster</taxon>
    </lineage>
</organism>
<name>A0ABR7NSM1_9FIRM</name>
<keyword evidence="2" id="KW-1185">Reference proteome</keyword>
<evidence type="ECO:0000313" key="2">
    <source>
        <dbReference type="Proteomes" id="UP000647491"/>
    </source>
</evidence>
<reference evidence="1 2" key="1">
    <citation type="submission" date="2020-08" db="EMBL/GenBank/DDBJ databases">
        <title>Genome public.</title>
        <authorList>
            <person name="Liu C."/>
            <person name="Sun Q."/>
        </authorList>
    </citation>
    <scope>NUCLEOTIDE SEQUENCE [LARGE SCALE GENOMIC DNA]</scope>
    <source>
        <strain evidence="1 2">BX10</strain>
    </source>
</reference>
<dbReference type="RefSeq" id="WP_262427485.1">
    <property type="nucleotide sequence ID" value="NZ_JACRTJ010000017.1"/>
</dbReference>